<evidence type="ECO:0000313" key="5">
    <source>
        <dbReference type="EMBL" id="MBO2447156.1"/>
    </source>
</evidence>
<dbReference type="Proteomes" id="UP000669179">
    <property type="component" value="Unassembled WGS sequence"/>
</dbReference>
<feature type="domain" description="Fibronectin type-III" evidence="4">
    <location>
        <begin position="755"/>
        <end position="849"/>
    </location>
</feature>
<feature type="region of interest" description="Disordered" evidence="3">
    <location>
        <begin position="668"/>
        <end position="702"/>
    </location>
</feature>
<proteinExistence type="predicted"/>
<keyword evidence="2" id="KW-0624">Polysaccharide degradation</keyword>
<dbReference type="EMBL" id="JAGEOJ010000003">
    <property type="protein sequence ID" value="MBO2447156.1"/>
    <property type="molecule type" value="Genomic_DNA"/>
</dbReference>
<dbReference type="Gene3D" id="2.60.40.10">
    <property type="entry name" value="Immunoglobulins"/>
    <property type="match status" value="1"/>
</dbReference>
<evidence type="ECO:0000259" key="4">
    <source>
        <dbReference type="PROSITE" id="PS50853"/>
    </source>
</evidence>
<evidence type="ECO:0000256" key="3">
    <source>
        <dbReference type="SAM" id="MobiDB-lite"/>
    </source>
</evidence>
<evidence type="ECO:0000256" key="2">
    <source>
        <dbReference type="ARBA" id="ARBA00023326"/>
    </source>
</evidence>
<dbReference type="GO" id="GO:0016798">
    <property type="term" value="F:hydrolase activity, acting on glycosyl bonds"/>
    <property type="evidence" value="ECO:0007669"/>
    <property type="project" value="UniProtKB-KW"/>
</dbReference>
<dbReference type="Pfam" id="PF12671">
    <property type="entry name" value="Amidase_6"/>
    <property type="match status" value="1"/>
</dbReference>
<dbReference type="InterPro" id="IPR013783">
    <property type="entry name" value="Ig-like_fold"/>
</dbReference>
<dbReference type="InterPro" id="IPR003961">
    <property type="entry name" value="FN3_dom"/>
</dbReference>
<sequence length="1202" mass="124996">MAEASSLTSGQFFPTRGRALDNVEIAANATTTVRVVGVGAVPLSDVGSVAVSISAKGASGSGALVLYPSGATEPTAAALSYRTEFYAANTVTAKVGTDGNVKIANKGAGPVRVYLDIHGYTLNAAGASAGSTYSPLTPARIVNGLSVPAFGNYELTPLGKGGVPASDVEAVAFTLRAKATSTGTLRAYAAGDALPADATIDYASGNAAQNFAITKVGADGKINIHNLGGSAVTIWVDVAGYYTKRQPAGPTLRTLQPARLANNVSIAPGAEYTLAPLGQGGLPASSSVEAVSLSLTAKSTVAGALSTYPSGAINPSTQTVGFDSNIAAAGATIAKLGTDGKLVIRNTGTAAVTVSADVFGYFRKGLDFTKATVGPVDDEWTEGVRANSLSPTLTALATSPENGPVSYAFEVAPLVSDTPIASGTVSSKPSGQTASWQIGSGFLTNPGAYRFRVKASADGQDAIQTPWRFLLVDAPRTPTGLTTNLDDPAQPVLAGTVSRPSGGATTGRFYLYDAAGAPVGSGPLGEGSVSDGQQVAFQLPEGLVNPGSSYNWRLEACVNDGCTVKSAPVSFTVPAPKPAPPTQTLTISGDKVTVKSARIGAGACSGAPCPLKDAAQVTVGGAGDQEDLAWLKLDLGTLPAGAQVQSATLDLGQATCGQAACPGGMQIQAHQHDKDPTTETTGADLNSGLADEGESSAPVPETSLDISGMVAAWREDQTDDHGLVLKAKGATEPITFGTSVAPKPTLTITYVPPTAPGSVEVKARQGDQGALVTWGMPDDFGAAVEPTYQVQVLDSSGAEIRTVETEGLSQIITGLTNGAAYRFQVRAKSAFGTGPWTATGSVTPQAVPNGTQKYTDAIKQYSNAKEVLLNGSASAVEAALSSAAQRDLIRTILYSRANELIDWASQALGRKISRSSGEAVLNQSLVSAQPDGSVKVFAEIGGTTQFKPAADSDTVQDASVKTADFQFQTVAGQPQLVDIAAGGADDTVNQAGQINAFSAAQRSEMAAAEVDTPPALPVDQQGWPVYDEPQATTQSVSNSGTASWAINNVYKKAARYGDDCTNFVSKALRKGGHASYRGYWPYYTNNRKFWYQYKGSLVSRSYSWSASNHFYRHFDSQRRVRWRMRWGEVQKGDIMLWDFSGGSPDIGHVAVVSSIARYPSSGTHVWYAQHSDDYRYRYLSESWPSVRKKYPNARLYVFQVVK</sequence>
<reference evidence="5" key="1">
    <citation type="submission" date="2021-03" db="EMBL/GenBank/DDBJ databases">
        <authorList>
            <person name="Kanchanasin P."/>
            <person name="Saeng-In P."/>
            <person name="Phongsopitanun W."/>
            <person name="Yuki M."/>
            <person name="Kudo T."/>
            <person name="Ohkuma M."/>
            <person name="Tanasupawat S."/>
        </authorList>
    </citation>
    <scope>NUCLEOTIDE SEQUENCE</scope>
    <source>
        <strain evidence="5">GKU 128</strain>
    </source>
</reference>
<gene>
    <name evidence="5" type="ORF">J4573_08665</name>
</gene>
<keyword evidence="2" id="KW-0119">Carbohydrate metabolism</keyword>
<dbReference type="CDD" id="cd00063">
    <property type="entry name" value="FN3"/>
    <property type="match status" value="1"/>
</dbReference>
<dbReference type="InterPro" id="IPR024301">
    <property type="entry name" value="Amidase_6"/>
</dbReference>
<comment type="caution">
    <text evidence="5">The sequence shown here is derived from an EMBL/GenBank/DDBJ whole genome shotgun (WGS) entry which is preliminary data.</text>
</comment>
<dbReference type="InterPro" id="IPR036116">
    <property type="entry name" value="FN3_sf"/>
</dbReference>
<protein>
    <submittedName>
        <fullName evidence="5">Amidase domain-containing protein</fullName>
    </submittedName>
</protein>
<name>A0A939T1A8_9ACTN</name>
<dbReference type="NCBIfam" id="NF033679">
    <property type="entry name" value="DNRLRE_dom"/>
    <property type="match status" value="1"/>
</dbReference>
<keyword evidence="6" id="KW-1185">Reference proteome</keyword>
<dbReference type="SUPFAM" id="SSF49265">
    <property type="entry name" value="Fibronectin type III"/>
    <property type="match status" value="1"/>
</dbReference>
<dbReference type="AlphaFoldDB" id="A0A939T1A8"/>
<dbReference type="PROSITE" id="PS50853">
    <property type="entry name" value="FN3"/>
    <property type="match status" value="1"/>
</dbReference>
<evidence type="ECO:0000256" key="1">
    <source>
        <dbReference type="ARBA" id="ARBA00023295"/>
    </source>
</evidence>
<dbReference type="Pfam" id="PF00041">
    <property type="entry name" value="fn3"/>
    <property type="match status" value="1"/>
</dbReference>
<keyword evidence="1" id="KW-0326">Glycosidase</keyword>
<organism evidence="5 6">
    <name type="scientific">Actinomadura barringtoniae</name>
    <dbReference type="NCBI Taxonomy" id="1427535"/>
    <lineage>
        <taxon>Bacteria</taxon>
        <taxon>Bacillati</taxon>
        <taxon>Actinomycetota</taxon>
        <taxon>Actinomycetes</taxon>
        <taxon>Streptosporangiales</taxon>
        <taxon>Thermomonosporaceae</taxon>
        <taxon>Actinomadura</taxon>
    </lineage>
</organism>
<keyword evidence="1" id="KW-0378">Hydrolase</keyword>
<dbReference type="SMART" id="SM00060">
    <property type="entry name" value="FN3"/>
    <property type="match status" value="1"/>
</dbReference>
<dbReference type="RefSeq" id="WP_208254757.1">
    <property type="nucleotide sequence ID" value="NZ_JAGEOJ010000003.1"/>
</dbReference>
<evidence type="ECO:0000313" key="6">
    <source>
        <dbReference type="Proteomes" id="UP000669179"/>
    </source>
</evidence>
<dbReference type="GO" id="GO:0000272">
    <property type="term" value="P:polysaccharide catabolic process"/>
    <property type="evidence" value="ECO:0007669"/>
    <property type="project" value="UniProtKB-KW"/>
</dbReference>
<accession>A0A939T1A8</accession>